<dbReference type="EMBL" id="QOVN01000001">
    <property type="protein sequence ID" value="RXG31391.1"/>
    <property type="molecule type" value="Genomic_DNA"/>
</dbReference>
<dbReference type="STRING" id="573501.SAMN04487999_1240"/>
<accession>A0A1M5WJD7</accession>
<organism evidence="6 7">
    <name type="scientific">Leeuwenhoekiella palythoae</name>
    <dbReference type="NCBI Taxonomy" id="573501"/>
    <lineage>
        <taxon>Bacteria</taxon>
        <taxon>Pseudomonadati</taxon>
        <taxon>Bacteroidota</taxon>
        <taxon>Flavobacteriia</taxon>
        <taxon>Flavobacteriales</taxon>
        <taxon>Flavobacteriaceae</taxon>
        <taxon>Leeuwenhoekiella</taxon>
    </lineage>
</organism>
<dbReference type="SUPFAM" id="SSF46894">
    <property type="entry name" value="C-terminal effector domain of the bipartite response regulators"/>
    <property type="match status" value="1"/>
</dbReference>
<dbReference type="Gene3D" id="2.130.10.10">
    <property type="entry name" value="YVTN repeat-like/Quinoprotein amine dehydrogenase"/>
    <property type="match status" value="2"/>
</dbReference>
<feature type="signal peptide" evidence="3">
    <location>
        <begin position="1"/>
        <end position="24"/>
    </location>
</feature>
<dbReference type="Proteomes" id="UP000184240">
    <property type="component" value="Unassembled WGS sequence"/>
</dbReference>
<keyword evidence="2" id="KW-0472">Membrane</keyword>
<dbReference type="RefSeq" id="WP_084673070.1">
    <property type="nucleotide sequence ID" value="NZ_FQXT01000002.1"/>
</dbReference>
<evidence type="ECO:0000256" key="2">
    <source>
        <dbReference type="SAM" id="Phobius"/>
    </source>
</evidence>
<reference evidence="5 8" key="3">
    <citation type="submission" date="2018-07" db="EMBL/GenBank/DDBJ databases">
        <title>Leeuwenhoekiella genomics.</title>
        <authorList>
            <person name="Tahon G."/>
            <person name="Willems A."/>
        </authorList>
    </citation>
    <scope>NUCLEOTIDE SEQUENCE [LARGE SCALE GENOMIC DNA]</scope>
    <source>
        <strain evidence="5 8">LMG 24856</strain>
    </source>
</reference>
<dbReference type="SUPFAM" id="SSF50998">
    <property type="entry name" value="Quinoprotein alcohol dehydrogenase-like"/>
    <property type="match status" value="1"/>
</dbReference>
<dbReference type="OrthoDB" id="1090267at2"/>
<dbReference type="Proteomes" id="UP000290037">
    <property type="component" value="Unassembled WGS sequence"/>
</dbReference>
<dbReference type="AlphaFoldDB" id="A0A1M5WJD7"/>
<name>A0A1M5WJD7_9FLAO</name>
<evidence type="ECO:0000256" key="1">
    <source>
        <dbReference type="SAM" id="Coils"/>
    </source>
</evidence>
<reference evidence="6" key="2">
    <citation type="submission" date="2016-11" db="EMBL/GenBank/DDBJ databases">
        <authorList>
            <person name="Jaros S."/>
            <person name="Januszkiewicz K."/>
            <person name="Wedrychowicz H."/>
        </authorList>
    </citation>
    <scope>NUCLEOTIDE SEQUENCE [LARGE SCALE GENOMIC DNA]</scope>
    <source>
        <strain evidence="6">DSM 19859</strain>
    </source>
</reference>
<evidence type="ECO:0000313" key="8">
    <source>
        <dbReference type="Proteomes" id="UP000290037"/>
    </source>
</evidence>
<reference evidence="7" key="1">
    <citation type="submission" date="2016-11" db="EMBL/GenBank/DDBJ databases">
        <authorList>
            <person name="Varghese N."/>
            <person name="Submissions S."/>
        </authorList>
    </citation>
    <scope>NUCLEOTIDE SEQUENCE [LARGE SCALE GENOMIC DNA]</scope>
    <source>
        <strain evidence="7">DSM 19859</strain>
    </source>
</reference>
<dbReference type="InterPro" id="IPR000792">
    <property type="entry name" value="Tscrpt_reg_LuxR_C"/>
</dbReference>
<dbReference type="InterPro" id="IPR013783">
    <property type="entry name" value="Ig-like_fold"/>
</dbReference>
<dbReference type="GO" id="GO:0003677">
    <property type="term" value="F:DNA binding"/>
    <property type="evidence" value="ECO:0007669"/>
    <property type="project" value="InterPro"/>
</dbReference>
<keyword evidence="2" id="KW-0812">Transmembrane</keyword>
<keyword evidence="2" id="KW-1133">Transmembrane helix</keyword>
<evidence type="ECO:0000313" key="6">
    <source>
        <dbReference type="EMBL" id="SHH87615.1"/>
    </source>
</evidence>
<dbReference type="Gene3D" id="1.10.10.10">
    <property type="entry name" value="Winged helix-like DNA-binding domain superfamily/Winged helix DNA-binding domain"/>
    <property type="match status" value="1"/>
</dbReference>
<sequence>MFLKLHHRFVFVALGLLLSLCASAQNFLPPVTNYNSTTYNAASQNWGLSTDNDGTLYAANNDGLLRFDGERWEVFTLPNKTAIRSVFCIKDRIYTGSYEEFGYWTEDAYGSLQYTSLSKLISTTFANEEFWQITAWQGAIVFRSFGNLYVYNGQTITTQRPQTIITAMQVHNDKLLLGSNYGEIFEFDQDRFQSYAENSISASSIIELSTYDNQLLAGTRRQGIYSLKNGVFSPWGSEALKAFLAVNELNKIQPVDQDLVILGTVKGGILYYNPKTGALKNHFRQNGLQNNTVLSLHKDRSKIWIGLDNGIDVVVPNTAIQYLLDNTGQLGAVYDIASLGGSLYVGSNTGVHKITEQGIFFIPGSQGQVWSLTKIEGRLFVNHNLGLFELKNDALKLVSGVSGSFGLTAIPQSSSYFNTTYNGLRKYTLTEGTLLNQPLAEGGGAPVEHVIFEDQNYFWAAHPYKGFYRAQLNNQQQRVENKESYIDYEALAAYKTEIHKLEGEIAFYNAGSWYRYNSISDTLEEFEDLKAYTSYALLSNQDNSYWFKNRNGAGLIYTNFSSDSIFIEELLLESRIIKNYEKIVKRNDSIYYITLNEGFARLNLAQLQRDNANQNLSTPLLNGIKTNNKALALDQSIEIPFKEAGQIEIAIAAPQLHNPKFFYSLSNGLSGQSNGTLNFQNLQAGSYTLKIWPELNGQRGDQPLNVTFLIKRPWYLSNLMIVVYVLLLFGVIFLVAYINKQKLNKHRRELEERLVKEQERKNQLAERNSLLEEINAKRKELANTTYLAAKRNSSLIDIKNDLEAVKDKGDNQKKVNSIQNKINHIIDAKDNWKVFETTFKEINNDFFQQLLENHPTLSSKDLKLCAYLKMNLSTKEIAPLMAISVRGVEIHRYRLRKKLDLKSGKNLSKYLIKNY</sequence>
<gene>
    <name evidence="5" type="ORF">DSM01_532</name>
    <name evidence="6" type="ORF">SAMN04487999_1240</name>
</gene>
<evidence type="ECO:0000313" key="7">
    <source>
        <dbReference type="Proteomes" id="UP000184240"/>
    </source>
</evidence>
<protein>
    <recommendedName>
        <fullName evidence="4">HTH luxR-type domain-containing protein</fullName>
    </recommendedName>
</protein>
<keyword evidence="3" id="KW-0732">Signal</keyword>
<feature type="coiled-coil region" evidence="1">
    <location>
        <begin position="740"/>
        <end position="784"/>
    </location>
</feature>
<keyword evidence="1" id="KW-0175">Coiled coil</keyword>
<dbReference type="EMBL" id="FQXT01000002">
    <property type="protein sequence ID" value="SHH87615.1"/>
    <property type="molecule type" value="Genomic_DNA"/>
</dbReference>
<feature type="chain" id="PRO_5009914683" description="HTH luxR-type domain-containing protein" evidence="3">
    <location>
        <begin position="25"/>
        <end position="915"/>
    </location>
</feature>
<dbReference type="Gene3D" id="2.60.40.10">
    <property type="entry name" value="Immunoglobulins"/>
    <property type="match status" value="1"/>
</dbReference>
<dbReference type="InterPro" id="IPR016032">
    <property type="entry name" value="Sig_transdc_resp-reg_C-effctor"/>
</dbReference>
<dbReference type="InterPro" id="IPR036388">
    <property type="entry name" value="WH-like_DNA-bd_sf"/>
</dbReference>
<dbReference type="InterPro" id="IPR011047">
    <property type="entry name" value="Quinoprotein_ADH-like_sf"/>
</dbReference>
<dbReference type="GO" id="GO:0006355">
    <property type="term" value="P:regulation of DNA-templated transcription"/>
    <property type="evidence" value="ECO:0007669"/>
    <property type="project" value="InterPro"/>
</dbReference>
<evidence type="ECO:0000259" key="4">
    <source>
        <dbReference type="SMART" id="SM00421"/>
    </source>
</evidence>
<dbReference type="InterPro" id="IPR015943">
    <property type="entry name" value="WD40/YVTN_repeat-like_dom_sf"/>
</dbReference>
<evidence type="ECO:0000313" key="5">
    <source>
        <dbReference type="EMBL" id="RXG31391.1"/>
    </source>
</evidence>
<dbReference type="SMART" id="SM00421">
    <property type="entry name" value="HTH_LUXR"/>
    <property type="match status" value="1"/>
</dbReference>
<keyword evidence="8" id="KW-1185">Reference proteome</keyword>
<feature type="transmembrane region" description="Helical" evidence="2">
    <location>
        <begin position="714"/>
        <end position="738"/>
    </location>
</feature>
<proteinExistence type="predicted"/>
<evidence type="ECO:0000256" key="3">
    <source>
        <dbReference type="SAM" id="SignalP"/>
    </source>
</evidence>
<feature type="domain" description="HTH luxR-type" evidence="4">
    <location>
        <begin position="854"/>
        <end position="911"/>
    </location>
</feature>